<gene>
    <name evidence="1" type="ORF">BH720_00405</name>
</gene>
<sequence length="69" mass="7875">MKFQIECNRLLKMPKTCLTCQNLFEMGEARVIVCNDEGDSYGDICPHCIAMGSSWLGNKIQRFDRKLSS</sequence>
<comment type="caution">
    <text evidence="1">The sequence shown here is derived from an EMBL/GenBank/DDBJ whole genome shotgun (WGS) entry which is preliminary data.</text>
</comment>
<evidence type="ECO:0000313" key="1">
    <source>
        <dbReference type="EMBL" id="OEJ77172.1"/>
    </source>
</evidence>
<proteinExistence type="predicted"/>
<protein>
    <submittedName>
        <fullName evidence="1">Uncharacterized protein</fullName>
    </submittedName>
</protein>
<dbReference type="EMBL" id="MJGC01000010">
    <property type="protein sequence ID" value="OEJ77172.1"/>
    <property type="molecule type" value="Genomic_DNA"/>
</dbReference>
<dbReference type="AlphaFoldDB" id="A0A1E5QR95"/>
<accession>A0A1E5QR95</accession>
<reference evidence="1" key="1">
    <citation type="submission" date="2016-09" db="EMBL/GenBank/DDBJ databases">
        <title>Draft genome of thermotolerant cyanobacterium Desertifilum sp. strain IPPAS B-1220.</title>
        <authorList>
            <person name="Sinetova M.A."/>
            <person name="Bolakhan K."/>
            <person name="Zayadan B.K."/>
            <person name="Mironov K.S."/>
            <person name="Ustinova V."/>
            <person name="Kupriyanova E.V."/>
            <person name="Sidorov R.A."/>
            <person name="Skrypnik A.N."/>
            <person name="Gogoleva N.E."/>
            <person name="Gogolev Y.V."/>
            <person name="Los D.A."/>
        </authorList>
    </citation>
    <scope>NUCLEOTIDE SEQUENCE [LARGE SCALE GENOMIC DNA]</scope>
    <source>
        <strain evidence="1">IPPAS B-1220</strain>
    </source>
</reference>
<organism evidence="1">
    <name type="scientific">Desertifilum tharense IPPAS B-1220</name>
    <dbReference type="NCBI Taxonomy" id="1781255"/>
    <lineage>
        <taxon>Bacteria</taxon>
        <taxon>Bacillati</taxon>
        <taxon>Cyanobacteriota</taxon>
        <taxon>Cyanophyceae</taxon>
        <taxon>Desertifilales</taxon>
        <taxon>Desertifilaceae</taxon>
        <taxon>Desertifilum</taxon>
    </lineage>
</organism>
<name>A0A1E5QR95_9CYAN</name>